<protein>
    <recommendedName>
        <fullName evidence="10">Dolichyl-diphosphooligosaccharide--protein glycosyltransferase subunit 1</fullName>
    </recommendedName>
</protein>
<evidence type="ECO:0000313" key="12">
    <source>
        <dbReference type="Proteomes" id="UP000054107"/>
    </source>
</evidence>
<accession>A0A0B7N0B2</accession>
<comment type="subunit">
    <text evidence="10">Component of the oligosaccharyltransferase (OST) complex.</text>
</comment>
<proteinExistence type="inferred from homology"/>
<comment type="similarity">
    <text evidence="4 10">Belongs to the OST1 family.</text>
</comment>
<name>A0A0B7N0B2_9FUNG</name>
<organism evidence="11 12">
    <name type="scientific">Parasitella parasitica</name>
    <dbReference type="NCBI Taxonomy" id="35722"/>
    <lineage>
        <taxon>Eukaryota</taxon>
        <taxon>Fungi</taxon>
        <taxon>Fungi incertae sedis</taxon>
        <taxon>Mucoromycota</taxon>
        <taxon>Mucoromycotina</taxon>
        <taxon>Mucoromycetes</taxon>
        <taxon>Mucorales</taxon>
        <taxon>Mucorineae</taxon>
        <taxon>Mucoraceae</taxon>
        <taxon>Parasitella</taxon>
    </lineage>
</organism>
<dbReference type="AlphaFoldDB" id="A0A0B7N0B2"/>
<dbReference type="STRING" id="35722.A0A0B7N0B2"/>
<keyword evidence="5 10" id="KW-0812">Transmembrane</keyword>
<dbReference type="UniPathway" id="UPA00378"/>
<comment type="pathway">
    <text evidence="3 10">Protein modification; protein glycosylation.</text>
</comment>
<keyword evidence="7 10" id="KW-0256">Endoplasmic reticulum</keyword>
<evidence type="ECO:0000256" key="6">
    <source>
        <dbReference type="ARBA" id="ARBA00022729"/>
    </source>
</evidence>
<evidence type="ECO:0000256" key="4">
    <source>
        <dbReference type="ARBA" id="ARBA00008905"/>
    </source>
</evidence>
<feature type="transmembrane region" description="Helical" evidence="10">
    <location>
        <begin position="435"/>
        <end position="452"/>
    </location>
</feature>
<feature type="signal peptide" evidence="10">
    <location>
        <begin position="1"/>
        <end position="23"/>
    </location>
</feature>
<reference evidence="11 12" key="1">
    <citation type="submission" date="2014-09" db="EMBL/GenBank/DDBJ databases">
        <authorList>
            <person name="Ellenberger Sabrina"/>
        </authorList>
    </citation>
    <scope>NUCLEOTIDE SEQUENCE [LARGE SCALE GENOMIC DNA]</scope>
    <source>
        <strain evidence="11 12">CBS 412.66</strain>
    </source>
</reference>
<evidence type="ECO:0000256" key="9">
    <source>
        <dbReference type="ARBA" id="ARBA00023136"/>
    </source>
</evidence>
<feature type="chain" id="PRO_5005110878" description="Dolichyl-diphosphooligosaccharide--protein glycosyltransferase subunit 1" evidence="10">
    <location>
        <begin position="24"/>
        <end position="487"/>
    </location>
</feature>
<keyword evidence="8 10" id="KW-1133">Transmembrane helix</keyword>
<comment type="function">
    <text evidence="1 10">Subunit of the oligosaccharyl transferase (OST) complex that catalyzes the initial transfer of a defined glycan (Glc(3)Man(9)GlcNAc(2) in eukaryotes) from the lipid carrier dolichol-pyrophosphate to an asparagine residue within an Asn-X-Ser/Thr consensus motif in nascent polypeptide chains, the first step in protein N-glycosylation. N-glycosylation occurs cotranslationally and the complex associates with the Sec61 complex at the channel-forming translocon complex that mediates protein translocation across the endoplasmic reticulum (ER). All subunits are required for a maximal enzyme activity.</text>
</comment>
<evidence type="ECO:0000256" key="2">
    <source>
        <dbReference type="ARBA" id="ARBA00004115"/>
    </source>
</evidence>
<dbReference type="Proteomes" id="UP000054107">
    <property type="component" value="Unassembled WGS sequence"/>
</dbReference>
<comment type="subcellular location">
    <subcellularLocation>
        <location evidence="2 10">Endoplasmic reticulum membrane</location>
        <topology evidence="2 10">Single-pass type I membrane protein</topology>
    </subcellularLocation>
</comment>
<sequence>MFSVRFILNVLFALIFAVSFVWAIPTQFENSKVLRVIDVDSAIAREDIGIRAKNIDTKDASAYFFHMPAILAKNTASISAFMRKQKTELDVSLEEWDSLTDMNVYKISLNEPVKPEEDVLIGLKIAYIHNIKPMPTKLPQVARQHTVYAFNSYFLSPYHTKETKTTLQTPTSNIASHKGAQGKSSVNNNKVIYGPYSDVAPFSFDIATCHFENTKPLITITSLQRDIEVSHWGKNLAVEEHYALRNDGSVLESDFNRVQYQITNHLHDQTNVLKGLSFDLPASAHDPYFRDEVGNVSTSNFRNAGKKSVLEIRPRYPIFGGWNYTWYHGFNADLGTYVHKTKNGKYILNINFVENVKNMIVDKAVVRVVLPEGSTNVKITTPFDIDSKSIATHFTYFDSTGRTMIALEKNNVVKEHELPIQIEYEYSVFSLLRKPLVTSSAIFILFFVSIILNKMSFKIGREEADGSDITIIDSAFWLFREQLTDQT</sequence>
<dbReference type="EMBL" id="LN720399">
    <property type="protein sequence ID" value="CEP08793.1"/>
    <property type="molecule type" value="Genomic_DNA"/>
</dbReference>
<dbReference type="InterPro" id="IPR007676">
    <property type="entry name" value="Ribophorin_I"/>
</dbReference>
<dbReference type="PANTHER" id="PTHR21049:SF0">
    <property type="entry name" value="DOLICHYL-DIPHOSPHOOLIGOSACCHARIDE--PROTEIN GLYCOSYLTRANSFERASE SUBUNIT 1"/>
    <property type="match status" value="1"/>
</dbReference>
<evidence type="ECO:0000256" key="8">
    <source>
        <dbReference type="ARBA" id="ARBA00022989"/>
    </source>
</evidence>
<dbReference type="PANTHER" id="PTHR21049">
    <property type="entry name" value="RIBOPHORIN I"/>
    <property type="match status" value="1"/>
</dbReference>
<dbReference type="Pfam" id="PF04597">
    <property type="entry name" value="Ribophorin_I"/>
    <property type="match status" value="1"/>
</dbReference>
<keyword evidence="6 10" id="KW-0732">Signal</keyword>
<evidence type="ECO:0000256" key="3">
    <source>
        <dbReference type="ARBA" id="ARBA00004922"/>
    </source>
</evidence>
<keyword evidence="12" id="KW-1185">Reference proteome</keyword>
<evidence type="ECO:0000256" key="10">
    <source>
        <dbReference type="RuleBase" id="RU361143"/>
    </source>
</evidence>
<dbReference type="GO" id="GO:0008250">
    <property type="term" value="C:oligosaccharyltransferase complex"/>
    <property type="evidence" value="ECO:0007669"/>
    <property type="project" value="UniProtKB-UniRule"/>
</dbReference>
<dbReference type="OrthoDB" id="310030at2759"/>
<evidence type="ECO:0000313" key="11">
    <source>
        <dbReference type="EMBL" id="CEP08793.1"/>
    </source>
</evidence>
<dbReference type="GO" id="GO:0018279">
    <property type="term" value="P:protein N-linked glycosylation via asparagine"/>
    <property type="evidence" value="ECO:0007669"/>
    <property type="project" value="TreeGrafter"/>
</dbReference>
<evidence type="ECO:0000256" key="7">
    <source>
        <dbReference type="ARBA" id="ARBA00022824"/>
    </source>
</evidence>
<gene>
    <name evidence="11" type="primary">PARPA_02182.1 scaffold 3493</name>
</gene>
<keyword evidence="9 10" id="KW-0472">Membrane</keyword>
<evidence type="ECO:0000256" key="5">
    <source>
        <dbReference type="ARBA" id="ARBA00022692"/>
    </source>
</evidence>
<evidence type="ECO:0000256" key="1">
    <source>
        <dbReference type="ARBA" id="ARBA00002791"/>
    </source>
</evidence>